<evidence type="ECO:0000313" key="1">
    <source>
        <dbReference type="EMBL" id="OGI56436.1"/>
    </source>
</evidence>
<name>A0A1F6UGF0_9PROT</name>
<proteinExistence type="predicted"/>
<gene>
    <name evidence="1" type="ORF">A2V58_07740</name>
</gene>
<organism evidence="1 2">
    <name type="scientific">Candidatus Muproteobacteria bacterium RBG_19FT_COMBO_61_10</name>
    <dbReference type="NCBI Taxonomy" id="1817761"/>
    <lineage>
        <taxon>Bacteria</taxon>
        <taxon>Pseudomonadati</taxon>
        <taxon>Pseudomonadota</taxon>
        <taxon>Candidatus Muproteobacteria</taxon>
    </lineage>
</organism>
<evidence type="ECO:0000313" key="2">
    <source>
        <dbReference type="Proteomes" id="UP000177950"/>
    </source>
</evidence>
<sequence>MLGVGSVLLFRWGHGVIASGVPGMAAQQARTRKPGAFQGTVVFDGIEGVMGTRGIEAAMVAQQWADQIAVAADQ</sequence>
<dbReference type="EMBL" id="MFSV01000189">
    <property type="protein sequence ID" value="OGI56436.1"/>
    <property type="molecule type" value="Genomic_DNA"/>
</dbReference>
<dbReference type="AlphaFoldDB" id="A0A1F6UGF0"/>
<reference evidence="1 2" key="1">
    <citation type="journal article" date="2016" name="Nat. Commun.">
        <title>Thousands of microbial genomes shed light on interconnected biogeochemical processes in an aquifer system.</title>
        <authorList>
            <person name="Anantharaman K."/>
            <person name="Brown C.T."/>
            <person name="Hug L.A."/>
            <person name="Sharon I."/>
            <person name="Castelle C.J."/>
            <person name="Probst A.J."/>
            <person name="Thomas B.C."/>
            <person name="Singh A."/>
            <person name="Wilkins M.J."/>
            <person name="Karaoz U."/>
            <person name="Brodie E.L."/>
            <person name="Williams K.H."/>
            <person name="Hubbard S.S."/>
            <person name="Banfield J.F."/>
        </authorList>
    </citation>
    <scope>NUCLEOTIDE SEQUENCE [LARGE SCALE GENOMIC DNA]</scope>
</reference>
<protein>
    <submittedName>
        <fullName evidence="1">Uncharacterized protein</fullName>
    </submittedName>
</protein>
<dbReference type="Proteomes" id="UP000177950">
    <property type="component" value="Unassembled WGS sequence"/>
</dbReference>
<comment type="caution">
    <text evidence="1">The sequence shown here is derived from an EMBL/GenBank/DDBJ whole genome shotgun (WGS) entry which is preliminary data.</text>
</comment>
<accession>A0A1F6UGF0</accession>